<gene>
    <name evidence="2" type="ORF">FGW20_08650</name>
</gene>
<dbReference type="RefSeq" id="WP_301677692.1">
    <property type="nucleotide sequence ID" value="NZ_VCYI01000010.1"/>
</dbReference>
<dbReference type="InterPro" id="IPR053147">
    <property type="entry name" value="Hsp_HslJ-like"/>
</dbReference>
<reference evidence="2" key="1">
    <citation type="submission" date="2019-05" db="EMBL/GenBank/DDBJ databases">
        <title>Isolation and characterization of methanogens from the cold seep sediment at Four-Way Closure Ridge.</title>
        <authorList>
            <person name="You Y.-T."/>
            <person name="Chen S.-C."/>
            <person name="Zhang W.-L."/>
            <person name="Lai M.-C."/>
        </authorList>
    </citation>
    <scope>NUCLEOTIDE SEQUENCE</scope>
    <source>
        <strain evidence="2">FWC-SCC3</strain>
    </source>
</reference>
<dbReference type="PANTHER" id="PTHR35535:SF2">
    <property type="entry name" value="DUF306 DOMAIN-CONTAINING PROTEIN"/>
    <property type="match status" value="1"/>
</dbReference>
<evidence type="ECO:0000313" key="2">
    <source>
        <dbReference type="EMBL" id="MDN7013108.1"/>
    </source>
</evidence>
<feature type="domain" description="DUF306" evidence="1">
    <location>
        <begin position="287"/>
        <end position="397"/>
    </location>
</feature>
<dbReference type="PANTHER" id="PTHR35535">
    <property type="entry name" value="HEAT SHOCK PROTEIN HSLJ"/>
    <property type="match status" value="1"/>
</dbReference>
<feature type="domain" description="DUF306" evidence="1">
    <location>
        <begin position="163"/>
        <end position="277"/>
    </location>
</feature>
<evidence type="ECO:0000259" key="1">
    <source>
        <dbReference type="Pfam" id="PF03724"/>
    </source>
</evidence>
<name>A0ABT8M236_9EURY</name>
<keyword evidence="3" id="KW-1185">Reference proteome</keyword>
<comment type="caution">
    <text evidence="2">The sequence shown here is derived from an EMBL/GenBank/DDBJ whole genome shotgun (WGS) entry which is preliminary data.</text>
</comment>
<proteinExistence type="predicted"/>
<dbReference type="Gene3D" id="2.40.128.270">
    <property type="match status" value="4"/>
</dbReference>
<dbReference type="InterPro" id="IPR038670">
    <property type="entry name" value="HslJ-like_sf"/>
</dbReference>
<dbReference type="Pfam" id="PF03724">
    <property type="entry name" value="META"/>
    <property type="match status" value="4"/>
</dbReference>
<dbReference type="PROSITE" id="PS51257">
    <property type="entry name" value="PROKAR_LIPOPROTEIN"/>
    <property type="match status" value="1"/>
</dbReference>
<sequence length="525" mass="55039">MTPNRRRNRNFILAAASLLVIVVACIATAGCTGGTSTPGTAVGLAGTSWSLDSYLDENGTLVGVLPGTEVTARFDDDGKVTGSAGCNGYGGDYQLDGATLSISSIAQTLKLCTEPEGIMEQEAWFIDLLGSAAECRIEDDRLVITDAEGTDVLVFVEGSSTPAALAGTSWTFASLAGDDGTLTAVLDGTTVTAIFSVDGNVTGNAGCNHYSAPYTVDGESLTIEPAIRTEMYCNEPEGLMDQEDRYLALLTEVASYRVEDGLLTLMDSEGATLLVFEEVVRTPDLPFAGTDWMLESYSTGGDAVSSLIAETTITAKFAADGNVTGNAGCNHFGGQYSLDGADLTVSSLFSTLMYCETPGVMEQEATFMSHLANASSYRVEGDRLILTDAEGTDVLFFVQAPEVPAAPLTGTEWTLDSFSNPDSESVSSVIVGTTITAVFSPDGNVTGNAGCNSYGAGYQIDGAELIIEPPVSTKMYCGEPEGIMDQENRYLNLLESVAGYQIDGNRLDLLDEAGASLLSYSADQS</sequence>
<organism evidence="2 3">
    <name type="scientific">Methanoculleus methanifontis</name>
    <dbReference type="NCBI Taxonomy" id="2584086"/>
    <lineage>
        <taxon>Archaea</taxon>
        <taxon>Methanobacteriati</taxon>
        <taxon>Methanobacteriota</taxon>
        <taxon>Stenosarchaea group</taxon>
        <taxon>Methanomicrobia</taxon>
        <taxon>Methanomicrobiales</taxon>
        <taxon>Methanomicrobiaceae</taxon>
        <taxon>Methanoculleus</taxon>
    </lineage>
</organism>
<dbReference type="InterPro" id="IPR005184">
    <property type="entry name" value="DUF306_Meta_HslJ"/>
</dbReference>
<feature type="domain" description="DUF306" evidence="1">
    <location>
        <begin position="406"/>
        <end position="520"/>
    </location>
</feature>
<accession>A0ABT8M236</accession>
<evidence type="ECO:0000313" key="3">
    <source>
        <dbReference type="Proteomes" id="UP001168423"/>
    </source>
</evidence>
<feature type="domain" description="DUF306" evidence="1">
    <location>
        <begin position="44"/>
        <end position="155"/>
    </location>
</feature>
<dbReference type="Proteomes" id="UP001168423">
    <property type="component" value="Unassembled WGS sequence"/>
</dbReference>
<dbReference type="EMBL" id="VCYI01000010">
    <property type="protein sequence ID" value="MDN7013108.1"/>
    <property type="molecule type" value="Genomic_DNA"/>
</dbReference>
<protein>
    <submittedName>
        <fullName evidence="2">META domain-containing protein</fullName>
    </submittedName>
</protein>